<dbReference type="Gene3D" id="3.30.460.10">
    <property type="entry name" value="Beta Polymerase, domain 2"/>
    <property type="match status" value="1"/>
</dbReference>
<dbReference type="AlphaFoldDB" id="A0A1J5T369"/>
<evidence type="ECO:0000256" key="7">
    <source>
        <dbReference type="ARBA" id="ARBA00022840"/>
    </source>
</evidence>
<evidence type="ECO:0000256" key="6">
    <source>
        <dbReference type="ARBA" id="ARBA00022800"/>
    </source>
</evidence>
<dbReference type="GO" id="GO:0001680">
    <property type="term" value="P:tRNA 3'-terminal CCA addition"/>
    <property type="evidence" value="ECO:0007669"/>
    <property type="project" value="UniProtKB-UniRule"/>
</dbReference>
<evidence type="ECO:0000256" key="3">
    <source>
        <dbReference type="ARBA" id="ARBA00022695"/>
    </source>
</evidence>
<keyword evidence="5 10" id="KW-0547">Nucleotide-binding</keyword>
<feature type="domain" description="tRNA nucleotidyltransferase substrate binding" evidence="12">
    <location>
        <begin position="143"/>
        <end position="250"/>
    </location>
</feature>
<feature type="binding site" evidence="10">
    <location>
        <position position="158"/>
    </location>
    <ligand>
        <name>ATP</name>
        <dbReference type="ChEBI" id="CHEBI:30616"/>
    </ligand>
</feature>
<feature type="binding site" evidence="10">
    <location>
        <position position="149"/>
    </location>
    <ligand>
        <name>CTP</name>
        <dbReference type="ChEBI" id="CHEBI:37563"/>
    </ligand>
</feature>
<dbReference type="InterPro" id="IPR006116">
    <property type="entry name" value="NT_2-5OAS_ClassI-CCAase"/>
</dbReference>
<comment type="cofactor">
    <cofactor evidence="10">
        <name>Mg(2+)</name>
        <dbReference type="ChEBI" id="CHEBI:18420"/>
    </cofactor>
</comment>
<evidence type="ECO:0000259" key="11">
    <source>
        <dbReference type="Pfam" id="PF01909"/>
    </source>
</evidence>
<dbReference type="InterPro" id="IPR048833">
    <property type="entry name" value="CAA_C"/>
</dbReference>
<evidence type="ECO:0000259" key="12">
    <source>
        <dbReference type="Pfam" id="PF09249"/>
    </source>
</evidence>
<comment type="caution">
    <text evidence="14">The sequence shown here is derived from an EMBL/GenBank/DDBJ whole genome shotgun (WGS) entry which is preliminary data.</text>
</comment>
<evidence type="ECO:0000256" key="10">
    <source>
        <dbReference type="HAMAP-Rule" id="MF_01264"/>
    </source>
</evidence>
<dbReference type="GO" id="GO:0004810">
    <property type="term" value="F:CCA tRNA nucleotidyltransferase activity"/>
    <property type="evidence" value="ECO:0007669"/>
    <property type="project" value="UniProtKB-UniRule"/>
</dbReference>
<feature type="domain" description="Polymerase nucleotidyl transferase" evidence="11">
    <location>
        <begin position="29"/>
        <end position="130"/>
    </location>
</feature>
<evidence type="ECO:0000313" key="14">
    <source>
        <dbReference type="EMBL" id="OIR15247.1"/>
    </source>
</evidence>
<feature type="domain" description="CCA-adding enzyme C-terminal" evidence="13">
    <location>
        <begin position="262"/>
        <end position="342"/>
    </location>
</feature>
<dbReference type="SUPFAM" id="SSF81301">
    <property type="entry name" value="Nucleotidyltransferase"/>
    <property type="match status" value="1"/>
</dbReference>
<dbReference type="PANTHER" id="PTHR39643:SF1">
    <property type="entry name" value="CCA-ADDING ENZYME"/>
    <property type="match status" value="1"/>
</dbReference>
<dbReference type="EMBL" id="MIYV01000001">
    <property type="protein sequence ID" value="OIR15247.1"/>
    <property type="molecule type" value="Genomic_DNA"/>
</dbReference>
<accession>A0A1J5T369</accession>
<dbReference type="PANTHER" id="PTHR39643">
    <property type="entry name" value="CCA-ADDING ENZYME"/>
    <property type="match status" value="1"/>
</dbReference>
<comment type="subunit">
    <text evidence="10">Homodimer.</text>
</comment>
<dbReference type="HAMAP" id="MF_01264">
    <property type="entry name" value="CCA_arch"/>
    <property type="match status" value="1"/>
</dbReference>
<keyword evidence="2 10" id="KW-0819">tRNA processing</keyword>
<evidence type="ECO:0000256" key="2">
    <source>
        <dbReference type="ARBA" id="ARBA00022694"/>
    </source>
</evidence>
<keyword evidence="3 10" id="KW-0548">Nucleotidyltransferase</keyword>
<dbReference type="InterPro" id="IPR002934">
    <property type="entry name" value="Polymerase_NTP_transf_dom"/>
</dbReference>
<dbReference type="GO" id="GO:0042245">
    <property type="term" value="P:RNA repair"/>
    <property type="evidence" value="ECO:0007669"/>
    <property type="project" value="UniProtKB-KW"/>
</dbReference>
<dbReference type="InterPro" id="IPR042090">
    <property type="entry name" value="CCA_tRNA_nucleotrans_2"/>
</dbReference>
<evidence type="ECO:0000313" key="15">
    <source>
        <dbReference type="Proteomes" id="UP000183403"/>
    </source>
</evidence>
<feature type="binding site" evidence="10">
    <location>
        <position position="48"/>
    </location>
    <ligand>
        <name>ATP</name>
        <dbReference type="ChEBI" id="CHEBI:30616"/>
    </ligand>
</feature>
<feature type="binding site" evidence="10">
    <location>
        <position position="130"/>
    </location>
    <ligand>
        <name>ATP</name>
        <dbReference type="ChEBI" id="CHEBI:30616"/>
    </ligand>
</feature>
<evidence type="ECO:0000256" key="9">
    <source>
        <dbReference type="ARBA" id="ARBA00022884"/>
    </source>
</evidence>
<feature type="binding site" evidence="10">
    <location>
        <position position="59"/>
    </location>
    <ligand>
        <name>Mg(2+)</name>
        <dbReference type="ChEBI" id="CHEBI:18420"/>
    </ligand>
</feature>
<dbReference type="SUPFAM" id="SSF55003">
    <property type="entry name" value="PAP/Archaeal CCA-adding enzyme, C-terminal domain"/>
    <property type="match status" value="1"/>
</dbReference>
<dbReference type="GO" id="GO:0000287">
    <property type="term" value="F:magnesium ion binding"/>
    <property type="evidence" value="ECO:0007669"/>
    <property type="project" value="UniProtKB-UniRule"/>
</dbReference>
<dbReference type="Pfam" id="PF01909">
    <property type="entry name" value="NTP_transf_2"/>
    <property type="match status" value="1"/>
</dbReference>
<dbReference type="Gene3D" id="1.10.1410.30">
    <property type="entry name" value="CCA tRNA nucleotidyltransferase, domain 2"/>
    <property type="match status" value="1"/>
</dbReference>
<keyword evidence="9 10" id="KW-0694">RNA-binding</keyword>
<keyword evidence="1 10" id="KW-0808">Transferase</keyword>
<keyword evidence="8 10" id="KW-0460">Magnesium</keyword>
<dbReference type="Pfam" id="PF09249">
    <property type="entry name" value="tRNA_NucTransf2"/>
    <property type="match status" value="1"/>
</dbReference>
<keyword evidence="4 10" id="KW-0479">Metal-binding</keyword>
<feature type="binding site" evidence="10">
    <location>
        <position position="158"/>
    </location>
    <ligand>
        <name>CTP</name>
        <dbReference type="ChEBI" id="CHEBI:37563"/>
    </ligand>
</feature>
<comment type="similarity">
    <text evidence="10">Belongs to the tRNA nucleotidyltransferase/poly(A) polymerase family. Archaeal CCA-adding enzyme subfamily.</text>
</comment>
<dbReference type="GO" id="GO:0160016">
    <property type="term" value="F:CCACCA tRNA nucleotidyltransferase activity"/>
    <property type="evidence" value="ECO:0007669"/>
    <property type="project" value="RHEA"/>
</dbReference>
<feature type="binding site" evidence="10">
    <location>
        <position position="48"/>
    </location>
    <ligand>
        <name>CTP</name>
        <dbReference type="ChEBI" id="CHEBI:37563"/>
    </ligand>
</feature>
<dbReference type="PIRSF" id="PIRSF005335">
    <property type="entry name" value="CCA_arch"/>
    <property type="match status" value="1"/>
</dbReference>
<dbReference type="InterPro" id="IPR015329">
    <property type="entry name" value="tRNA_NucTransf2"/>
</dbReference>
<dbReference type="Proteomes" id="UP000183403">
    <property type="component" value="Unassembled WGS sequence"/>
</dbReference>
<feature type="binding site" evidence="10">
    <location>
        <position position="149"/>
    </location>
    <ligand>
        <name>ATP</name>
        <dbReference type="ChEBI" id="CHEBI:30616"/>
    </ligand>
</feature>
<comment type="function">
    <text evidence="10">Catalyzes the addition and repair of the essential 3'-terminal CCA sequence in tRNAs without using a nucleic acid template. Adds these three nucleotides in the order of C, C, and A to the tRNA nucleotide-73, using CTP and ATP as substrates and producing inorganic pyrophosphate. tRNA 3'-terminal CCA addition is required both for tRNA processing and repair. Also involved in tRNA surveillance by mediating tandem CCA addition to generate a CCACCA at the 3' terminus of unstable tRNAs. While stable tRNAs receive only 3'-terminal CCA, unstable tRNAs are marked with CCACCA and rapidly degraded.</text>
</comment>
<gene>
    <name evidence="10" type="primary">cca</name>
    <name evidence="14" type="ORF">BEU03_00105</name>
</gene>
<keyword evidence="6 10" id="KW-0692">RNA repair</keyword>
<protein>
    <recommendedName>
        <fullName evidence="10">CCA-adding enzyme</fullName>
        <ecNumber evidence="10">2.7.7.72</ecNumber>
    </recommendedName>
    <alternativeName>
        <fullName evidence="10">CCA tRNA nucleotidyltransferase</fullName>
    </alternativeName>
    <alternativeName>
        <fullName evidence="10">tRNA CCA-pyrophosphorylase</fullName>
    </alternativeName>
    <alternativeName>
        <fullName evidence="10">tRNA adenylyl-/cytidylyl- transferase</fullName>
    </alternativeName>
    <alternativeName>
        <fullName evidence="10">tRNA nucleotidyltransferase</fullName>
    </alternativeName>
    <alternativeName>
        <fullName evidence="10">tRNA-NT</fullName>
    </alternativeName>
</protein>
<evidence type="ECO:0000256" key="4">
    <source>
        <dbReference type="ARBA" id="ARBA00022723"/>
    </source>
</evidence>
<dbReference type="InterPro" id="IPR043519">
    <property type="entry name" value="NT_sf"/>
</dbReference>
<name>A0A1J5T369_9ARCH</name>
<keyword evidence="7 10" id="KW-0067">ATP-binding</keyword>
<comment type="catalytic activity">
    <reaction evidence="10">
        <text>a tRNA precursor + 2 CTP + ATP = a tRNA with a 3' CCA end + 3 diphosphate</text>
        <dbReference type="Rhea" id="RHEA:14433"/>
        <dbReference type="Rhea" id="RHEA-COMP:10465"/>
        <dbReference type="Rhea" id="RHEA-COMP:10468"/>
        <dbReference type="ChEBI" id="CHEBI:30616"/>
        <dbReference type="ChEBI" id="CHEBI:33019"/>
        <dbReference type="ChEBI" id="CHEBI:37563"/>
        <dbReference type="ChEBI" id="CHEBI:74896"/>
        <dbReference type="ChEBI" id="CHEBI:83071"/>
        <dbReference type="EC" id="2.7.7.72"/>
    </reaction>
</comment>
<evidence type="ECO:0000256" key="8">
    <source>
        <dbReference type="ARBA" id="ARBA00022842"/>
    </source>
</evidence>
<evidence type="ECO:0000256" key="1">
    <source>
        <dbReference type="ARBA" id="ARBA00022679"/>
    </source>
</evidence>
<evidence type="ECO:0000259" key="13">
    <source>
        <dbReference type="Pfam" id="PF21133"/>
    </source>
</evidence>
<feature type="binding site" evidence="10">
    <location>
        <position position="51"/>
    </location>
    <ligand>
        <name>CTP</name>
        <dbReference type="ChEBI" id="CHEBI:37563"/>
    </ligand>
</feature>
<dbReference type="EC" id="2.7.7.72" evidence="10"/>
<dbReference type="GO" id="GO:0005524">
    <property type="term" value="F:ATP binding"/>
    <property type="evidence" value="ECO:0007669"/>
    <property type="project" value="UniProtKB-UniRule"/>
</dbReference>
<feature type="binding site" evidence="10">
    <location>
        <position position="61"/>
    </location>
    <ligand>
        <name>Mg(2+)</name>
        <dbReference type="ChEBI" id="CHEBI:18420"/>
    </ligand>
</feature>
<organism evidence="14 15">
    <name type="scientific">Marine Group III euryarchaeote CG-Epi6</name>
    <dbReference type="NCBI Taxonomy" id="1889000"/>
    <lineage>
        <taxon>Archaea</taxon>
        <taxon>Methanobacteriati</taxon>
        <taxon>Thermoplasmatota</taxon>
        <taxon>Thermoplasmata</taxon>
        <taxon>Candidatus Thermoprofundales</taxon>
    </lineage>
</organism>
<evidence type="ECO:0000256" key="5">
    <source>
        <dbReference type="ARBA" id="ARBA00022741"/>
    </source>
</evidence>
<dbReference type="InterPro" id="IPR008229">
    <property type="entry name" value="CCA-adding_arc"/>
</dbReference>
<dbReference type="Pfam" id="PF21133">
    <property type="entry name" value="CAA_C"/>
    <property type="match status" value="1"/>
</dbReference>
<reference evidence="14 15" key="1">
    <citation type="submission" date="2016-08" db="EMBL/GenBank/DDBJ databases">
        <title>New Insights into Marine Group III Euryarchaeota, from dark to light.</title>
        <authorList>
            <person name="Haro-Moreno J.M."/>
            <person name="Rodriguez-Valera F."/>
            <person name="Lopez-Garcia P."/>
            <person name="Moreira D."/>
            <person name="Martin-Cuadrado A.B."/>
        </authorList>
    </citation>
    <scope>NUCLEOTIDE SEQUENCE [LARGE SCALE GENOMIC DNA]</scope>
    <source>
        <strain evidence="14">CG-Epi6</strain>
    </source>
</reference>
<comment type="miscellaneous">
    <text evidence="10">A single active site specifically recognizes both ATP and CTP and is responsible for their addition.</text>
</comment>
<feature type="binding site" evidence="10">
    <location>
        <position position="130"/>
    </location>
    <ligand>
        <name>CTP</name>
        <dbReference type="ChEBI" id="CHEBI:37563"/>
    </ligand>
</feature>
<proteinExistence type="inferred from homology"/>
<dbReference type="InterPro" id="IPR011068">
    <property type="entry name" value="NuclTrfase_I-like_C"/>
</dbReference>
<dbReference type="GO" id="GO:0000049">
    <property type="term" value="F:tRNA binding"/>
    <property type="evidence" value="ECO:0007669"/>
    <property type="project" value="UniProtKB-UniRule"/>
</dbReference>
<comment type="catalytic activity">
    <reaction evidence="10">
        <text>a tRNA with a 3' CCA end + 2 CTP + ATP = a tRNA with a 3' CCACCA end + 3 diphosphate</text>
        <dbReference type="Rhea" id="RHEA:76235"/>
        <dbReference type="Rhea" id="RHEA-COMP:10468"/>
        <dbReference type="Rhea" id="RHEA-COMP:18655"/>
        <dbReference type="ChEBI" id="CHEBI:30616"/>
        <dbReference type="ChEBI" id="CHEBI:33019"/>
        <dbReference type="ChEBI" id="CHEBI:37563"/>
        <dbReference type="ChEBI" id="CHEBI:83071"/>
        <dbReference type="ChEBI" id="CHEBI:195187"/>
    </reaction>
</comment>
<feature type="binding site" evidence="10">
    <location>
        <position position="51"/>
    </location>
    <ligand>
        <name>ATP</name>
        <dbReference type="ChEBI" id="CHEBI:30616"/>
    </ligand>
</feature>
<sequence>MKELIKEALKQVEPKLDEKEKLLNLKDSILNEIKELGINTVEPKVVGSIAKGTYLEGTDIDIFLVFQKGTNLKEEGLAIARKILPDGKELYAQHPYLRGEIKGVGIDLVPCFAIDNSAESISAVDRTPFHTDWVVSNISGLENEVRLTKQFLKAIGAYGANSAIGGFSGYLVEILCIKYGGFLNLINEISQWRPPIIIDKIEKAPDSPIMICDPVDDKRNVAAGVTLKGLGTAILASKSFIDKPSMNFFYPEYKERKFQGKLTTIVLTLPKGNEETIMPWLQKQGRKIYRALSDFEPIAWNANMGQEGYIVIETGIRNLPEIISHKGPAPWENGAIEFLKKYPNATLNNERLEIGKKPKKRTIGKVVNALLPEAKIVKGLVESAKPIQRVPWLD</sequence>
<dbReference type="CDD" id="cd05400">
    <property type="entry name" value="NT_2-5OAS_ClassI-CCAase"/>
    <property type="match status" value="1"/>
</dbReference>
<dbReference type="NCBIfam" id="TIGR03671">
    <property type="entry name" value="cca_archaeal"/>
    <property type="match status" value="1"/>
</dbReference>
<feature type="binding site" evidence="10">
    <location>
        <position position="107"/>
    </location>
    <ligand>
        <name>Mg(2+)</name>
        <dbReference type="ChEBI" id="CHEBI:18420"/>
    </ligand>
</feature>
<dbReference type="SUPFAM" id="SSF81631">
    <property type="entry name" value="PAP/OAS1 substrate-binding domain"/>
    <property type="match status" value="1"/>
</dbReference>